<name>A0ABP2F7N4_AJEDR</name>
<keyword evidence="2" id="KW-1185">Reference proteome</keyword>
<accession>A0ABP2F7N4</accession>
<dbReference type="EMBL" id="EQ999980">
    <property type="protein sequence ID" value="EEQ92262.2"/>
    <property type="molecule type" value="Genomic_DNA"/>
</dbReference>
<reference evidence="2" key="1">
    <citation type="journal article" date="2015" name="PLoS Genet.">
        <title>The dynamic genome and transcriptome of the human fungal pathogen Blastomyces and close relative Emmonsia.</title>
        <authorList>
            <person name="Munoz J.F."/>
            <person name="Gauthier G.M."/>
            <person name="Desjardins C.A."/>
            <person name="Gallo J.E."/>
            <person name="Holder J."/>
            <person name="Sullivan T.D."/>
            <person name="Marty A.J."/>
            <person name="Carmen J.C."/>
            <person name="Chen Z."/>
            <person name="Ding L."/>
            <person name="Gujja S."/>
            <person name="Magrini V."/>
            <person name="Misas E."/>
            <person name="Mitreva M."/>
            <person name="Priest M."/>
            <person name="Saif S."/>
            <person name="Whiston E.A."/>
            <person name="Young S."/>
            <person name="Zeng Q."/>
            <person name="Goldman W.E."/>
            <person name="Mardis E.R."/>
            <person name="Taylor J.W."/>
            <person name="McEwen J.G."/>
            <person name="Clay O.K."/>
            <person name="Klein B.S."/>
            <person name="Cuomo C.A."/>
        </authorList>
    </citation>
    <scope>NUCLEOTIDE SEQUENCE [LARGE SCALE GENOMIC DNA]</scope>
    <source>
        <strain evidence="2">ER-3 / ATCC MYA-2586</strain>
    </source>
</reference>
<dbReference type="RefSeq" id="XP_045278628.1">
    <property type="nucleotide sequence ID" value="XM_045423176.1"/>
</dbReference>
<organism evidence="1 2">
    <name type="scientific">Ajellomyces dermatitidis (strain ER-3 / ATCC MYA-2586)</name>
    <name type="common">Blastomyces dermatitidis</name>
    <dbReference type="NCBI Taxonomy" id="559297"/>
    <lineage>
        <taxon>Eukaryota</taxon>
        <taxon>Fungi</taxon>
        <taxon>Dikarya</taxon>
        <taxon>Ascomycota</taxon>
        <taxon>Pezizomycotina</taxon>
        <taxon>Eurotiomycetes</taxon>
        <taxon>Eurotiomycetidae</taxon>
        <taxon>Onygenales</taxon>
        <taxon>Ajellomycetaceae</taxon>
        <taxon>Blastomyces</taxon>
    </lineage>
</organism>
<gene>
    <name evidence="1" type="ORF">BDCG_07382</name>
</gene>
<proteinExistence type="predicted"/>
<evidence type="ECO:0000313" key="2">
    <source>
        <dbReference type="Proteomes" id="UP000002039"/>
    </source>
</evidence>
<dbReference type="Proteomes" id="UP000002039">
    <property type="component" value="Unassembled WGS sequence"/>
</dbReference>
<sequence>MYDTNHGHLVSCDTFSFSFGLQELWSCQYEVEAPVPSPSKMWTPERLMHTLTLGVVGSRIQSISLQNSFPTLSAPQPGFILRQDQNVLVRILGAICRYEYKHLVSHIQMLNPPARFVKAFSEIHQSLSITLFSYQLFPLLSYIPTATATHPSSFNMSARYVAGTTIKTIQHAGREIVLEFVSETTEWKRTFIDKSVLDDFAATAEKSVDTLRADTAYVAMKEKEHDSKSDRRSHFSVLELDKSKNVMASRHLVKK</sequence>
<evidence type="ECO:0000313" key="1">
    <source>
        <dbReference type="EMBL" id="EEQ92262.2"/>
    </source>
</evidence>
<protein>
    <submittedName>
        <fullName evidence="1">Uncharacterized protein</fullName>
    </submittedName>
</protein>
<dbReference type="GeneID" id="69029127"/>